<evidence type="ECO:0000313" key="2">
    <source>
        <dbReference type="EMBL" id="STZ44731.1"/>
    </source>
</evidence>
<dbReference type="InterPro" id="IPR029058">
    <property type="entry name" value="AB_hydrolase_fold"/>
</dbReference>
<proteinExistence type="predicted"/>
<sequence>MTAGAGVPRPRVVLVDGVPMSALAVQVPDPRGVIVAIHGGATSSAYFDCPGRPELSLLRAAGAAGFTAIALDRPGYGSSAVYAGEFADPGRRVAAAAGTIDKILGDSDRGAGLFLLGHSAGCELTLRMATGRDDVVGVELSGTGLRYTPQARDIIRDATVTSRPAGLRDLLWTPTDLYPAEVLTGALSAPGVAYEGDVTAHWAGRDFPGLAERLTTPIQFSVADNEKVWQSSPEALAAIAALFSASPRVRINRMNDSGHNLSVGLTAGDYHRNVLSFTEECISDAPGRDREEVEAS</sequence>
<feature type="domain" description="AB hydrolase-1" evidence="1">
    <location>
        <begin position="34"/>
        <end position="259"/>
    </location>
</feature>
<reference evidence="2 3" key="1">
    <citation type="submission" date="2018-06" db="EMBL/GenBank/DDBJ databases">
        <authorList>
            <consortium name="Pathogen Informatics"/>
            <person name="Doyle S."/>
        </authorList>
    </citation>
    <scope>NUCLEOTIDE SEQUENCE [LARGE SCALE GENOMIC DNA]</scope>
    <source>
        <strain evidence="2 3">NCTC10742</strain>
    </source>
</reference>
<dbReference type="GO" id="GO:0003824">
    <property type="term" value="F:catalytic activity"/>
    <property type="evidence" value="ECO:0007669"/>
    <property type="project" value="UniProtKB-ARBA"/>
</dbReference>
<dbReference type="InterPro" id="IPR000073">
    <property type="entry name" value="AB_hydrolase_1"/>
</dbReference>
<dbReference type="Gene3D" id="3.40.50.1820">
    <property type="entry name" value="alpha/beta hydrolase"/>
    <property type="match status" value="1"/>
</dbReference>
<dbReference type="Pfam" id="PF12697">
    <property type="entry name" value="Abhydrolase_6"/>
    <property type="match status" value="1"/>
</dbReference>
<protein>
    <submittedName>
        <fullName evidence="2">Lysophospholipase</fullName>
    </submittedName>
</protein>
<organism evidence="2 3">
    <name type="scientific">Mycolicibacterium gilvum</name>
    <dbReference type="NCBI Taxonomy" id="1804"/>
    <lineage>
        <taxon>Bacteria</taxon>
        <taxon>Bacillati</taxon>
        <taxon>Actinomycetota</taxon>
        <taxon>Actinomycetes</taxon>
        <taxon>Mycobacteriales</taxon>
        <taxon>Mycobacteriaceae</taxon>
        <taxon>Mycolicibacterium</taxon>
    </lineage>
</organism>
<accession>A0A378SQ37</accession>
<gene>
    <name evidence="2" type="ORF">NCTC10742_03973</name>
</gene>
<dbReference type="RefSeq" id="WP_115327934.1">
    <property type="nucleotide sequence ID" value="NZ_JACKST010000084.1"/>
</dbReference>
<dbReference type="SUPFAM" id="SSF53474">
    <property type="entry name" value="alpha/beta-Hydrolases"/>
    <property type="match status" value="1"/>
</dbReference>
<dbReference type="Proteomes" id="UP000254291">
    <property type="component" value="Unassembled WGS sequence"/>
</dbReference>
<dbReference type="AlphaFoldDB" id="A0A378SQ37"/>
<dbReference type="EMBL" id="UGQM01000001">
    <property type="protein sequence ID" value="STZ44731.1"/>
    <property type="molecule type" value="Genomic_DNA"/>
</dbReference>
<name>A0A378SQ37_9MYCO</name>
<evidence type="ECO:0000313" key="3">
    <source>
        <dbReference type="Proteomes" id="UP000254291"/>
    </source>
</evidence>
<evidence type="ECO:0000259" key="1">
    <source>
        <dbReference type="Pfam" id="PF12697"/>
    </source>
</evidence>